<evidence type="ECO:0000259" key="1">
    <source>
        <dbReference type="Pfam" id="PF25991"/>
    </source>
</evidence>
<organism evidence="2 3">
    <name type="scientific">Nocardia cyriacigeorgica</name>
    <dbReference type="NCBI Taxonomy" id="135487"/>
    <lineage>
        <taxon>Bacteria</taxon>
        <taxon>Bacillati</taxon>
        <taxon>Actinomycetota</taxon>
        <taxon>Actinomycetes</taxon>
        <taxon>Mycobacteriales</taxon>
        <taxon>Nocardiaceae</taxon>
        <taxon>Nocardia</taxon>
    </lineage>
</organism>
<dbReference type="EMBL" id="JAAGUZ010000037">
    <property type="protein sequence ID" value="NEW45829.1"/>
    <property type="molecule type" value="Genomic_DNA"/>
</dbReference>
<evidence type="ECO:0000313" key="2">
    <source>
        <dbReference type="EMBL" id="NEW45829.1"/>
    </source>
</evidence>
<comment type="caution">
    <text evidence="2">The sequence shown here is derived from an EMBL/GenBank/DDBJ whole genome shotgun (WGS) entry which is preliminary data.</text>
</comment>
<reference evidence="2 3" key="1">
    <citation type="submission" date="2020-01" db="EMBL/GenBank/DDBJ databases">
        <title>Genetics and antimicrobial susceptibilities of Nocardia species isolated from the soil; a comparison with species isolated from humans.</title>
        <authorList>
            <person name="Carrasco G."/>
            <person name="Monzon S."/>
            <person name="Sansegundo M."/>
            <person name="Garcia E."/>
            <person name="Garrido N."/>
            <person name="Medina M.J."/>
            <person name="Villalon P."/>
            <person name="Ramirez-Arocha A.C."/>
            <person name="Jimenez P."/>
            <person name="Cuesta I."/>
            <person name="Valdezate S."/>
        </authorList>
    </citation>
    <scope>NUCLEOTIDE SEQUENCE [LARGE SCALE GENOMIC DNA]</scope>
    <source>
        <strain evidence="2 3">CNM20110639</strain>
    </source>
</reference>
<sequence length="91" mass="10108">MDVDRTTVPGQGTMHHLQTRSGARFALVAGSDGSKHVLVYDRVRDEPVQSIALEPDEADQFAELLHSAPIPDRVARLERLMDQLTGERSRS</sequence>
<name>A0A6P1D879_9NOCA</name>
<evidence type="ECO:0000313" key="3">
    <source>
        <dbReference type="Proteomes" id="UP000468928"/>
    </source>
</evidence>
<dbReference type="InterPro" id="IPR058776">
    <property type="entry name" value="KhtT-like_N"/>
</dbReference>
<feature type="domain" description="Potassium/proton antiporter subunit KhtT-like N-terminal" evidence="1">
    <location>
        <begin position="1"/>
        <end position="68"/>
    </location>
</feature>
<gene>
    <name evidence="2" type="ORF">GV789_15435</name>
</gene>
<accession>A0A6P1D879</accession>
<protein>
    <recommendedName>
        <fullName evidence="1">Potassium/proton antiporter subunit KhtT-like N-terminal domain-containing protein</fullName>
    </recommendedName>
</protein>
<dbReference type="Pfam" id="PF25991">
    <property type="entry name" value="KhtT_N"/>
    <property type="match status" value="1"/>
</dbReference>
<proteinExistence type="predicted"/>
<dbReference type="Proteomes" id="UP000468928">
    <property type="component" value="Unassembled WGS sequence"/>
</dbReference>
<dbReference type="RefSeq" id="WP_163821494.1">
    <property type="nucleotide sequence ID" value="NZ_JAAGUY010000001.1"/>
</dbReference>
<dbReference type="AlphaFoldDB" id="A0A6P1D879"/>